<dbReference type="InterPro" id="IPR009057">
    <property type="entry name" value="Homeodomain-like_sf"/>
</dbReference>
<dbReference type="Pfam" id="PF00440">
    <property type="entry name" value="TetR_N"/>
    <property type="match status" value="1"/>
</dbReference>
<evidence type="ECO:0000256" key="3">
    <source>
        <dbReference type="ARBA" id="ARBA00023163"/>
    </source>
</evidence>
<dbReference type="InterPro" id="IPR049445">
    <property type="entry name" value="TetR_SbtR-like_C"/>
</dbReference>
<dbReference type="RefSeq" id="WP_239075410.1">
    <property type="nucleotide sequence ID" value="NZ_BAAAQJ010000012.1"/>
</dbReference>
<evidence type="ECO:0000256" key="2">
    <source>
        <dbReference type="ARBA" id="ARBA00023125"/>
    </source>
</evidence>
<keyword evidence="1" id="KW-0805">Transcription regulation</keyword>
<evidence type="ECO:0000313" key="7">
    <source>
        <dbReference type="Proteomes" id="UP000653674"/>
    </source>
</evidence>
<evidence type="ECO:0000256" key="1">
    <source>
        <dbReference type="ARBA" id="ARBA00023015"/>
    </source>
</evidence>
<gene>
    <name evidence="6" type="ORF">Pfl04_18690</name>
</gene>
<dbReference type="EMBL" id="BONU01000009">
    <property type="protein sequence ID" value="GIG73465.1"/>
    <property type="molecule type" value="Genomic_DNA"/>
</dbReference>
<keyword evidence="2 4" id="KW-0238">DNA-binding</keyword>
<feature type="domain" description="HTH tetR-type" evidence="5">
    <location>
        <begin position="1"/>
        <end position="56"/>
    </location>
</feature>
<dbReference type="InterPro" id="IPR001647">
    <property type="entry name" value="HTH_TetR"/>
</dbReference>
<keyword evidence="3" id="KW-0804">Transcription</keyword>
<evidence type="ECO:0000313" key="6">
    <source>
        <dbReference type="EMBL" id="GIG73465.1"/>
    </source>
</evidence>
<dbReference type="GO" id="GO:0003700">
    <property type="term" value="F:DNA-binding transcription factor activity"/>
    <property type="evidence" value="ECO:0007669"/>
    <property type="project" value="TreeGrafter"/>
</dbReference>
<name>A0A8J3LUE0_9ACTN</name>
<dbReference type="PROSITE" id="PS50977">
    <property type="entry name" value="HTH_TETR_2"/>
    <property type="match status" value="1"/>
</dbReference>
<evidence type="ECO:0000256" key="4">
    <source>
        <dbReference type="PROSITE-ProRule" id="PRU00335"/>
    </source>
</evidence>
<dbReference type="InterPro" id="IPR036271">
    <property type="entry name" value="Tet_transcr_reg_TetR-rel_C_sf"/>
</dbReference>
<dbReference type="AlphaFoldDB" id="A0A8J3LUE0"/>
<dbReference type="Proteomes" id="UP000653674">
    <property type="component" value="Unassembled WGS sequence"/>
</dbReference>
<organism evidence="6 7">
    <name type="scientific">Planosporangium flavigriseum</name>
    <dbReference type="NCBI Taxonomy" id="373681"/>
    <lineage>
        <taxon>Bacteria</taxon>
        <taxon>Bacillati</taxon>
        <taxon>Actinomycetota</taxon>
        <taxon>Actinomycetes</taxon>
        <taxon>Micromonosporales</taxon>
        <taxon>Micromonosporaceae</taxon>
        <taxon>Planosporangium</taxon>
    </lineage>
</organism>
<reference evidence="6" key="1">
    <citation type="submission" date="2021-01" db="EMBL/GenBank/DDBJ databases">
        <title>Whole genome shotgun sequence of Planosporangium flavigriseum NBRC 105377.</title>
        <authorList>
            <person name="Komaki H."/>
            <person name="Tamura T."/>
        </authorList>
    </citation>
    <scope>NUCLEOTIDE SEQUENCE</scope>
    <source>
        <strain evidence="6">NBRC 105377</strain>
    </source>
</reference>
<comment type="caution">
    <text evidence="6">The sequence shown here is derived from an EMBL/GenBank/DDBJ whole genome shotgun (WGS) entry which is preliminary data.</text>
</comment>
<accession>A0A8J3LUE0</accession>
<protein>
    <recommendedName>
        <fullName evidence="5">HTH tetR-type domain-containing protein</fullName>
    </recommendedName>
</protein>
<proteinExistence type="predicted"/>
<feature type="DNA-binding region" description="H-T-H motif" evidence="4">
    <location>
        <begin position="19"/>
        <end position="38"/>
    </location>
</feature>
<dbReference type="InterPro" id="IPR050109">
    <property type="entry name" value="HTH-type_TetR-like_transc_reg"/>
</dbReference>
<dbReference type="PANTHER" id="PTHR30055">
    <property type="entry name" value="HTH-TYPE TRANSCRIPTIONAL REGULATOR RUTR"/>
    <property type="match status" value="1"/>
</dbReference>
<dbReference type="PRINTS" id="PR00455">
    <property type="entry name" value="HTHTETR"/>
</dbReference>
<dbReference type="Pfam" id="PF21597">
    <property type="entry name" value="TetR_C_43"/>
    <property type="match status" value="1"/>
</dbReference>
<evidence type="ECO:0000259" key="5">
    <source>
        <dbReference type="PROSITE" id="PS50977"/>
    </source>
</evidence>
<dbReference type="SUPFAM" id="SSF46689">
    <property type="entry name" value="Homeodomain-like"/>
    <property type="match status" value="1"/>
</dbReference>
<dbReference type="Gene3D" id="1.10.357.10">
    <property type="entry name" value="Tetracycline Repressor, domain 2"/>
    <property type="match status" value="1"/>
</dbReference>
<sequence>MAILEAANDVMAGQPPAAVMPEVARRAGVSQATLYRHFSNRYALISALVAHQVQRLEALAAALTDHPETFRPLLRAVLHAQVAMRPLVRLTQHLDPATRDRYHQRVIAALSAPLRQAQTHGYVRGDITPDDLALLFLMVQGVTEATDDASAAYTAAERSIELALDGVFRPET</sequence>
<dbReference type="GO" id="GO:0000976">
    <property type="term" value="F:transcription cis-regulatory region binding"/>
    <property type="evidence" value="ECO:0007669"/>
    <property type="project" value="TreeGrafter"/>
</dbReference>
<dbReference type="PANTHER" id="PTHR30055:SF234">
    <property type="entry name" value="HTH-TYPE TRANSCRIPTIONAL REGULATOR BETI"/>
    <property type="match status" value="1"/>
</dbReference>
<dbReference type="SUPFAM" id="SSF48498">
    <property type="entry name" value="Tetracyclin repressor-like, C-terminal domain"/>
    <property type="match status" value="1"/>
</dbReference>
<keyword evidence="7" id="KW-1185">Reference proteome</keyword>